<dbReference type="Pfam" id="PF12733">
    <property type="entry name" value="Cadherin-like"/>
    <property type="match status" value="2"/>
</dbReference>
<dbReference type="Pfam" id="PF22680">
    <property type="entry name" value="Glyco_hydro_123_N_2"/>
    <property type="match status" value="1"/>
</dbReference>
<feature type="domain" description="SLH" evidence="3">
    <location>
        <begin position="1618"/>
        <end position="1678"/>
    </location>
</feature>
<feature type="domain" description="SLH" evidence="3">
    <location>
        <begin position="1493"/>
        <end position="1551"/>
    </location>
</feature>
<evidence type="ECO:0000259" key="2">
    <source>
        <dbReference type="PROSITE" id="PS50022"/>
    </source>
</evidence>
<evidence type="ECO:0000256" key="1">
    <source>
        <dbReference type="SAM" id="SignalP"/>
    </source>
</evidence>
<gene>
    <name evidence="4" type="ORF">ACFFJ8_14220</name>
</gene>
<feature type="chain" id="PRO_5045297171" evidence="1">
    <location>
        <begin position="23"/>
        <end position="1678"/>
    </location>
</feature>
<dbReference type="EMBL" id="JBHLVF010000017">
    <property type="protein sequence ID" value="MFC0392525.1"/>
    <property type="molecule type" value="Genomic_DNA"/>
</dbReference>
<feature type="domain" description="F5/8 type C" evidence="2">
    <location>
        <begin position="828"/>
        <end position="990"/>
    </location>
</feature>
<dbReference type="PROSITE" id="PS51272">
    <property type="entry name" value="SLH"/>
    <property type="match status" value="3"/>
</dbReference>
<dbReference type="PROSITE" id="PS50022">
    <property type="entry name" value="FA58C_3"/>
    <property type="match status" value="1"/>
</dbReference>
<dbReference type="SUPFAM" id="SSF49785">
    <property type="entry name" value="Galactose-binding domain-like"/>
    <property type="match status" value="1"/>
</dbReference>
<name>A0ABV6J9G5_9BACL</name>
<dbReference type="GO" id="GO:0016787">
    <property type="term" value="F:hydrolase activity"/>
    <property type="evidence" value="ECO:0007669"/>
    <property type="project" value="UniProtKB-KW"/>
</dbReference>
<dbReference type="Pfam" id="PF00395">
    <property type="entry name" value="SLH"/>
    <property type="match status" value="3"/>
</dbReference>
<feature type="domain" description="SLH" evidence="3">
    <location>
        <begin position="1552"/>
        <end position="1615"/>
    </location>
</feature>
<dbReference type="RefSeq" id="WP_204819604.1">
    <property type="nucleotide sequence ID" value="NZ_JANHOF010000003.1"/>
</dbReference>
<comment type="caution">
    <text evidence="4">The sequence shown here is derived from an EMBL/GenBank/DDBJ whole genome shotgun (WGS) entry which is preliminary data.</text>
</comment>
<evidence type="ECO:0000313" key="4">
    <source>
        <dbReference type="EMBL" id="MFC0392525.1"/>
    </source>
</evidence>
<keyword evidence="5" id="KW-1185">Reference proteome</keyword>
<dbReference type="InterPro" id="IPR001119">
    <property type="entry name" value="SLH_dom"/>
</dbReference>
<protein>
    <submittedName>
        <fullName evidence="4">Glycoside hydrolase domain-containing protein</fullName>
    </submittedName>
</protein>
<dbReference type="PANTHER" id="PTHR43308:SF5">
    <property type="entry name" value="S-LAYER PROTEIN _ PEPTIDOGLYCAN ENDO-BETA-N-ACETYLGLUCOSAMINIDASE"/>
    <property type="match status" value="1"/>
</dbReference>
<dbReference type="InterPro" id="IPR051465">
    <property type="entry name" value="Cell_Envelope_Struct_Comp"/>
</dbReference>
<sequence length="1678" mass="184523">MKKKFFSLFLAVSVLISVVPIAGGGSIAHAEEAAADVWVENPLKTVFRSSTIPALPDKSISLVSAKNEYESAQIAIRSDAGFTINGVEFTDLTTTAGDLIEAGNLSYHFVEYELPDTVKDNAFMPAGVPIYPLSDIPDPLSNEASITVAAQSTQPIFITNYVPSAAAPGHYEGLISLNTTLGTFQIPIQVEVSNVEIPALSDSEFINYQWAMTNGFTWDGLTWDSNNPQAMYDVGEKYYDVPLYSDEWFDLLDEFATVMTDYRQNMIWLRTDLLLQAKGTYLSEFKDGIPESIDWSVFDRYVQTFIDKGMTHFANTHLIHSLNYMPPEEKPSAEVWSGALPAADSMPVTDAYVRNYMTALHDHLEEKGWLNEDGFTWYQHIRDEPIADKDRNYWTYIARQIKQDVPDFKTMDADPNGVLMNDATKSYVDVWVPLTPAFQAKKGLYKAEQEAGKDMWVYTCDVNQPPWLNRFWTQPTLTGRLLFWNLNQEGVTGHLHWAWNAWYVGSYYGDSTIVYPDKKNMTVKSSLRYEAQRDGLEDYELMDIVKASNPDLAKQIADSVVNPADPRKYSLDPSYIKTLHDYLVRAAAGEPVGEVPQAVSPYMGQEISNTYMTDSASGDITFSGSWFPKIRQFAYNGSVQASSGADADLEYEFYGSGIDVIVEKNEDSGKIAISVDDGEPVIVDAYEKVQHDYFTIYSQQGLTPGKHKIKVMKAGGDSSNLYFDAFRVHKYDGQILYDASLKSLDISGAPSFSFSSSKTKYQIMIPEDTSEITITPTQLDAGGTLSIGGKTMESGMAAKAIIPNGKSKITLLITASDGVTQKQYTLNFLKGNKNEESSNIARDYAEITASAARSGEGAINYGPYKMVDGSYDSMYASMQGYVDTHPFPHEIVLTWDEPKDFNTLVMNTKSGLLQGIIDIDVQVSTDGVSWETVVQRIPFNWESDQDGVSEFAYGNIPAVSGAKKLRIQINDAYYKQWNMYAVYELELYNLPDNGEVQDITLIRDVVLSGLAIKDVKTGKPIDISFDPSKKAYQIELGMESNKVEITPTLKNNYGTLTFNGVSVASGNTAIATLPDGLSTLTVKLAGDQGISKEYTLQWQRAIENIALKAQSITLDKPMEGSTSVDTLIDGNYSTIFTNGKFNAIADFNFPHTIDLKWNEPQSFNTIHIIAPDGVTDHKVSTFAIKVKKSGDADWTQILHDGQTWVVDGNVLFWPLYKGLNPDNAGGTLTEKLPILAQEGITDMQIMLYGGHFYQSPYYYEINELEITNIVEDGQIVIEVVKDNEGGNPGNVGGGFVGSVDPQPAKDVHVIKPADIRNPSQEGIITIPVSEDANRIELPTNAAELLGKNRLAIQAGGLTLILPAEVLQQLVSQLSAGDLKDGRIELLIQPLNDTDAAAIVAKGETSSKAKLTLSGKVYDFGLAFVSKSGKATNLTEFDQPVTIRMAADSSVNPVLSGLYYLADDGTLEYVGGHYEDDELAAEIRHFSKYAILEYKKSFVDVPKTHWAADVIEQLTAKHIIKGVSATAFVPAREVTRAEFTVLLAGALKLTATGDSGFTDVAKEAWYAQGIAAAAKAGIVNGKDERAFDPNGIITREQMAVMMMKAYEVWSGKKLGTYDTARFSDSSEVSSWAAKYVGAAGELGVMKGRAADKFAPKGTATRAEAAQAIYNLLSTNGIVQ</sequence>
<dbReference type="InterPro" id="IPR000421">
    <property type="entry name" value="FA58C"/>
</dbReference>
<dbReference type="Gene3D" id="2.60.120.260">
    <property type="entry name" value="Galactose-binding domain-like"/>
    <property type="match status" value="2"/>
</dbReference>
<evidence type="ECO:0000259" key="3">
    <source>
        <dbReference type="PROSITE" id="PS51272"/>
    </source>
</evidence>
<reference evidence="4 5" key="1">
    <citation type="submission" date="2024-09" db="EMBL/GenBank/DDBJ databases">
        <authorList>
            <person name="Sun Q."/>
            <person name="Mori K."/>
        </authorList>
    </citation>
    <scope>NUCLEOTIDE SEQUENCE [LARGE SCALE GENOMIC DNA]</scope>
    <source>
        <strain evidence="4 5">CCM 4839</strain>
    </source>
</reference>
<dbReference type="PANTHER" id="PTHR43308">
    <property type="entry name" value="OUTER MEMBRANE PROTEIN ALPHA-RELATED"/>
    <property type="match status" value="1"/>
</dbReference>
<accession>A0ABV6J9G5</accession>
<dbReference type="InterPro" id="IPR025150">
    <property type="entry name" value="GH123_cat"/>
</dbReference>
<dbReference type="Proteomes" id="UP001589818">
    <property type="component" value="Unassembled WGS sequence"/>
</dbReference>
<feature type="signal peptide" evidence="1">
    <location>
        <begin position="1"/>
        <end position="22"/>
    </location>
</feature>
<proteinExistence type="predicted"/>
<keyword evidence="4" id="KW-0378">Hydrolase</keyword>
<evidence type="ECO:0000313" key="5">
    <source>
        <dbReference type="Proteomes" id="UP001589818"/>
    </source>
</evidence>
<dbReference type="InterPro" id="IPR053850">
    <property type="entry name" value="Glyco_hydro_123_N_2"/>
</dbReference>
<dbReference type="InterPro" id="IPR025883">
    <property type="entry name" value="Cadherin-like_domain"/>
</dbReference>
<organism evidence="4 5">
    <name type="scientific">Paenibacillus mendelii</name>
    <dbReference type="NCBI Taxonomy" id="206163"/>
    <lineage>
        <taxon>Bacteria</taxon>
        <taxon>Bacillati</taxon>
        <taxon>Bacillota</taxon>
        <taxon>Bacilli</taxon>
        <taxon>Bacillales</taxon>
        <taxon>Paenibacillaceae</taxon>
        <taxon>Paenibacillus</taxon>
    </lineage>
</organism>
<keyword evidence="1" id="KW-0732">Signal</keyword>
<dbReference type="Pfam" id="PF13320">
    <property type="entry name" value="GH123_cat"/>
    <property type="match status" value="1"/>
</dbReference>
<dbReference type="InterPro" id="IPR008979">
    <property type="entry name" value="Galactose-bd-like_sf"/>
</dbReference>